<protein>
    <recommendedName>
        <fullName evidence="4">Glycoside hydrolase family 3 N-terminal domain-containing protein</fullName>
    </recommendedName>
</protein>
<dbReference type="SUPFAM" id="SSF51445">
    <property type="entry name" value="(Trans)glycosidases"/>
    <property type="match status" value="1"/>
</dbReference>
<evidence type="ECO:0000259" key="4">
    <source>
        <dbReference type="Pfam" id="PF00933"/>
    </source>
</evidence>
<dbReference type="Pfam" id="PF00933">
    <property type="entry name" value="Glyco_hydro_3"/>
    <property type="match status" value="1"/>
</dbReference>
<dbReference type="Gene3D" id="3.40.50.1700">
    <property type="entry name" value="Glycoside hydrolase family 3 C-terminal domain"/>
    <property type="match status" value="1"/>
</dbReference>
<accession>A0ABU7XZG9</accession>
<dbReference type="EMBL" id="JAODOP010000004">
    <property type="protein sequence ID" value="MEF3835756.1"/>
    <property type="molecule type" value="Genomic_DNA"/>
</dbReference>
<organism evidence="5 6">
    <name type="scientific">Flavivirga spongiicola</name>
    <dbReference type="NCBI Taxonomy" id="421621"/>
    <lineage>
        <taxon>Bacteria</taxon>
        <taxon>Pseudomonadati</taxon>
        <taxon>Bacteroidota</taxon>
        <taxon>Flavobacteriia</taxon>
        <taxon>Flavobacteriales</taxon>
        <taxon>Flavobacteriaceae</taxon>
        <taxon>Flavivirga</taxon>
    </lineage>
</organism>
<dbReference type="InterPro" id="IPR050226">
    <property type="entry name" value="NagZ_Beta-hexosaminidase"/>
</dbReference>
<evidence type="ECO:0000313" key="5">
    <source>
        <dbReference type="EMBL" id="MEF3835756.1"/>
    </source>
</evidence>
<name>A0ABU7XZG9_9FLAO</name>
<sequence length="560" mass="60850">MKNLIKVFLLITISLVIVSCNNKPQKEEVRKKVGQLFLLAFSGNDINVVLPLIKERGIGGLYLSNDNLGEPEATAVLLNSLQKAALEGISKTPLLTAADQEGAWGVMVPYSSTGPGNMALGASDPINTRKMYSVFSKELSAVGVFCNLSPVADVNSNALNPIIGTRSFGENASDVSDRVKAAIEGLHENGTIATAKHFPGHGNTATDSHSGIPKVSRSLKEIESVDLLPFKTAVESGADIVMTAHIIYDAIDKENPATLSPIILNNYLREKLGFNGVIITDSFNMQAIQKNYDPAEAAILAILAGADMIMLAEERYGEDVGDYIKSQNRMLDVVEQAVIDGRIPMSRIDEAYNRLLSLKKRYKLAEKLPVDPIKAKEIIGNVENKQIALSCAEAAMTVAYDNKQSIPLSKDSKVSIVKLAKENVDEIIKIAEGIGPNYANAYSDFVIEMKAENFDVKEYNFDDKEIPSENIIIAVSENYPLPGKSLDLKEQRRRLSKLQEENVGTTIINVALKDPYDANLVKPDAYICAIGSNISNVKAVVNLLTGKIEAKGKFPVTPIN</sequence>
<dbReference type="Proteomes" id="UP001337305">
    <property type="component" value="Unassembled WGS sequence"/>
</dbReference>
<dbReference type="Gene3D" id="3.20.20.300">
    <property type="entry name" value="Glycoside hydrolase, family 3, N-terminal domain"/>
    <property type="match status" value="1"/>
</dbReference>
<evidence type="ECO:0000313" key="6">
    <source>
        <dbReference type="Proteomes" id="UP001337305"/>
    </source>
</evidence>
<dbReference type="RefSeq" id="WP_303308035.1">
    <property type="nucleotide sequence ID" value="NZ_JAODOP010000004.1"/>
</dbReference>
<comment type="similarity">
    <text evidence="1">Belongs to the glycosyl hydrolase 3 family.</text>
</comment>
<evidence type="ECO:0000256" key="1">
    <source>
        <dbReference type="ARBA" id="ARBA00005336"/>
    </source>
</evidence>
<dbReference type="InterPro" id="IPR017853">
    <property type="entry name" value="GH"/>
</dbReference>
<keyword evidence="6" id="KW-1185">Reference proteome</keyword>
<dbReference type="InterPro" id="IPR001764">
    <property type="entry name" value="Glyco_hydro_3_N"/>
</dbReference>
<reference evidence="5 6" key="1">
    <citation type="submission" date="2022-09" db="EMBL/GenBank/DDBJ databases">
        <title>Genome sequencing of Flavivirga sp. MEBiC05379.</title>
        <authorList>
            <person name="Oh H.-M."/>
            <person name="Kwon K.K."/>
            <person name="Park M.J."/>
            <person name="Yang S.-H."/>
        </authorList>
    </citation>
    <scope>NUCLEOTIDE SEQUENCE [LARGE SCALE GENOMIC DNA]</scope>
    <source>
        <strain evidence="5 6">MEBiC05379</strain>
    </source>
</reference>
<gene>
    <name evidence="5" type="ORF">N1F79_21710</name>
</gene>
<evidence type="ECO:0000256" key="2">
    <source>
        <dbReference type="ARBA" id="ARBA00022801"/>
    </source>
</evidence>
<keyword evidence="2" id="KW-0378">Hydrolase</keyword>
<proteinExistence type="inferred from homology"/>
<dbReference type="PANTHER" id="PTHR30480:SF16">
    <property type="entry name" value="GLYCOSIDE HYDROLASE FAMILY 3 DOMAIN PROTEIN"/>
    <property type="match status" value="1"/>
</dbReference>
<dbReference type="PANTHER" id="PTHR30480">
    <property type="entry name" value="BETA-HEXOSAMINIDASE-RELATED"/>
    <property type="match status" value="1"/>
</dbReference>
<dbReference type="InterPro" id="IPR036962">
    <property type="entry name" value="Glyco_hydro_3_N_sf"/>
</dbReference>
<comment type="caution">
    <text evidence="5">The sequence shown here is derived from an EMBL/GenBank/DDBJ whole genome shotgun (WGS) entry which is preliminary data.</text>
</comment>
<feature type="domain" description="Glycoside hydrolase family 3 N-terminal" evidence="4">
    <location>
        <begin position="29"/>
        <end position="358"/>
    </location>
</feature>
<dbReference type="PROSITE" id="PS51257">
    <property type="entry name" value="PROKAR_LIPOPROTEIN"/>
    <property type="match status" value="1"/>
</dbReference>
<dbReference type="InterPro" id="IPR036881">
    <property type="entry name" value="Glyco_hydro_3_C_sf"/>
</dbReference>
<evidence type="ECO:0000256" key="3">
    <source>
        <dbReference type="ARBA" id="ARBA00023295"/>
    </source>
</evidence>
<keyword evidence="3" id="KW-0326">Glycosidase</keyword>